<reference evidence="16" key="1">
    <citation type="submission" date="2023-02" db="EMBL/GenBank/DDBJ databases">
        <title>Identification and recombinant expression of a fungal hydrolase from Papiliotrema laurentii that hydrolyzes apple cutin and clears colloidal polyester polyurethane.</title>
        <authorList>
            <consortium name="DOE Joint Genome Institute"/>
            <person name="Roman V.A."/>
            <person name="Bojanowski C."/>
            <person name="Crable B.R."/>
            <person name="Wagner D.N."/>
            <person name="Hung C.S."/>
            <person name="Nadeau L.J."/>
            <person name="Schratz L."/>
            <person name="Haridas S."/>
            <person name="Pangilinan J."/>
            <person name="Lipzen A."/>
            <person name="Na H."/>
            <person name="Yan M."/>
            <person name="Ng V."/>
            <person name="Grigoriev I.V."/>
            <person name="Spatafora J.W."/>
            <person name="Barlow D."/>
            <person name="Biffinger J."/>
            <person name="Kelley-Loughnane N."/>
            <person name="Varaljay V.A."/>
            <person name="Crookes-Goodson W.J."/>
        </authorList>
    </citation>
    <scope>NUCLEOTIDE SEQUENCE</scope>
    <source>
        <strain evidence="16">5307AH</strain>
    </source>
</reference>
<dbReference type="SUPFAM" id="SSF50978">
    <property type="entry name" value="WD40 repeat-like"/>
    <property type="match status" value="1"/>
</dbReference>
<evidence type="ECO:0000256" key="3">
    <source>
        <dbReference type="ARBA" id="ARBA00011524"/>
    </source>
</evidence>
<dbReference type="InterPro" id="IPR004871">
    <property type="entry name" value="RSE1/DDB1/CPSF1_C"/>
</dbReference>
<evidence type="ECO:0000313" key="16">
    <source>
        <dbReference type="EMBL" id="KAK1921243.1"/>
    </source>
</evidence>
<evidence type="ECO:0000256" key="8">
    <source>
        <dbReference type="ARBA" id="ARBA00023242"/>
    </source>
</evidence>
<dbReference type="InterPro" id="IPR058543">
    <property type="entry name" value="Beta-prop_RSE1/DDB1/CPSF1_2nd"/>
</dbReference>
<dbReference type="FunFam" id="2.130.10.10:FF:001143">
    <property type="entry name" value="Pre-mRNA-splicing factor rse-1, putative"/>
    <property type="match status" value="1"/>
</dbReference>
<organism evidence="16 17">
    <name type="scientific">Papiliotrema laurentii</name>
    <name type="common">Cryptococcus laurentii</name>
    <dbReference type="NCBI Taxonomy" id="5418"/>
    <lineage>
        <taxon>Eukaryota</taxon>
        <taxon>Fungi</taxon>
        <taxon>Dikarya</taxon>
        <taxon>Basidiomycota</taxon>
        <taxon>Agaricomycotina</taxon>
        <taxon>Tremellomycetes</taxon>
        <taxon>Tremellales</taxon>
        <taxon>Rhynchogastremaceae</taxon>
        <taxon>Papiliotrema</taxon>
    </lineage>
</organism>
<comment type="function">
    <text evidence="11">Involved in pre-mRNA splicing and cell cycle control.</text>
</comment>
<dbReference type="GO" id="GO:0003676">
    <property type="term" value="F:nucleic acid binding"/>
    <property type="evidence" value="ECO:0007669"/>
    <property type="project" value="InterPro"/>
</dbReference>
<name>A0AAD9CVQ3_PAPLA</name>
<comment type="subunit">
    <text evidence="3">Associated with the spliceosome.</text>
</comment>
<dbReference type="Proteomes" id="UP001182556">
    <property type="component" value="Unassembled WGS sequence"/>
</dbReference>
<evidence type="ECO:0000256" key="5">
    <source>
        <dbReference type="ARBA" id="ARBA00022664"/>
    </source>
</evidence>
<comment type="similarity">
    <text evidence="2">Belongs to the DDB1 family.</text>
</comment>
<keyword evidence="5" id="KW-0507">mRNA processing</keyword>
<evidence type="ECO:0000256" key="2">
    <source>
        <dbReference type="ARBA" id="ARBA00007453"/>
    </source>
</evidence>
<dbReference type="EMBL" id="JAODAN010000011">
    <property type="protein sequence ID" value="KAK1921243.1"/>
    <property type="molecule type" value="Genomic_DNA"/>
</dbReference>
<evidence type="ECO:0000256" key="9">
    <source>
        <dbReference type="ARBA" id="ARBA00038266"/>
    </source>
</evidence>
<keyword evidence="6" id="KW-0747">Spliceosome</keyword>
<feature type="domain" description="RSE1/DDB1/CPSF1 C-terminal" evidence="13">
    <location>
        <begin position="863"/>
        <end position="1183"/>
    </location>
</feature>
<gene>
    <name evidence="16" type="ORF">DB88DRAFT_500117</name>
</gene>
<dbReference type="InterPro" id="IPR011047">
    <property type="entry name" value="Quinoprotein_ADH-like_sf"/>
</dbReference>
<feature type="domain" description="RSE1/DDB1/CPSF1 second beta-propeller" evidence="15">
    <location>
        <begin position="466"/>
        <end position="780"/>
    </location>
</feature>
<keyword evidence="8" id="KW-0539">Nucleus</keyword>
<proteinExistence type="inferred from homology"/>
<comment type="caution">
    <text evidence="16">The sequence shown here is derived from an EMBL/GenBank/DDBJ whole genome shotgun (WGS) entry which is preliminary data.</text>
</comment>
<comment type="subcellular location">
    <subcellularLocation>
        <location evidence="1">Nucleus</location>
    </subcellularLocation>
</comment>
<dbReference type="InterPro" id="IPR036322">
    <property type="entry name" value="WD40_repeat_dom_sf"/>
</dbReference>
<evidence type="ECO:0000256" key="7">
    <source>
        <dbReference type="ARBA" id="ARBA00023187"/>
    </source>
</evidence>
<evidence type="ECO:0000256" key="6">
    <source>
        <dbReference type="ARBA" id="ARBA00022728"/>
    </source>
</evidence>
<dbReference type="Pfam" id="PF10433">
    <property type="entry name" value="Beta-prop_RSE1_1st"/>
    <property type="match status" value="1"/>
</dbReference>
<keyword evidence="17" id="KW-1185">Reference proteome</keyword>
<evidence type="ECO:0000256" key="11">
    <source>
        <dbReference type="ARBA" id="ARBA00055157"/>
    </source>
</evidence>
<dbReference type="GO" id="GO:0005681">
    <property type="term" value="C:spliceosomal complex"/>
    <property type="evidence" value="ECO:0007669"/>
    <property type="project" value="UniProtKB-KW"/>
</dbReference>
<dbReference type="GO" id="GO:0008380">
    <property type="term" value="P:RNA splicing"/>
    <property type="evidence" value="ECO:0007669"/>
    <property type="project" value="UniProtKB-KW"/>
</dbReference>
<dbReference type="Gene3D" id="2.130.10.10">
    <property type="entry name" value="YVTN repeat-like/Quinoprotein amine dehydrogenase"/>
    <property type="match status" value="3"/>
</dbReference>
<comment type="similarity">
    <text evidence="9">Belongs to the RSE1 family.</text>
</comment>
<accession>A0AAD9CVQ3</accession>
<dbReference type="PANTHER" id="PTHR10644">
    <property type="entry name" value="DNA REPAIR/RNA PROCESSING CPSF FAMILY"/>
    <property type="match status" value="1"/>
</dbReference>
<evidence type="ECO:0000256" key="1">
    <source>
        <dbReference type="ARBA" id="ARBA00004123"/>
    </source>
</evidence>
<feature type="domain" description="RSE1/DDB1/CPSF1 first beta-propeller" evidence="14">
    <location>
        <begin position="13"/>
        <end position="418"/>
    </location>
</feature>
<dbReference type="Pfam" id="PF23726">
    <property type="entry name" value="Beta-prop_RSE1_2nd"/>
    <property type="match status" value="1"/>
</dbReference>
<dbReference type="SUPFAM" id="SSF50998">
    <property type="entry name" value="Quinoprotein alcohol dehydrogenase-like"/>
    <property type="match status" value="1"/>
</dbReference>
<protein>
    <recommendedName>
        <fullName evidence="4">DNA damage-binding protein 1</fullName>
    </recommendedName>
    <alternativeName>
        <fullName evidence="10 12">Pre-mRNA-splicing factor RSE1</fullName>
    </alternativeName>
</protein>
<sequence length="1217" mass="133931">MHLLNLTLSPPTSITAAVVGSFSGTKGQEILAVRGSTKLEILKLNASTGQLDTICSTEVFGVIRNVAPFRLAGMTKDFILISSDSGRLSIIEFVVTPTPHFESLYQEVFGKSGSRRIVPGQFLAVDPKGRSCLVGAVEKAKLVYVLNRNSEGKLFPSSPLEAHKNNTLVTHIVSVDQGYDNPMYAALEIDYHESDQDPTGEAFENARKHLTFYELDLGLNHVVRKWSEPTDRRANMLVQVPGGQNATSERWEGPSGVLVCCEDHIIWKHMDADAHRIPIPRRRNPLVQRGETSRGIIIVAAVMHKIKGAFFFLLQSEDGDLFKVTIDHVDEDVKAVKIKYFDTVPVASSLCVLKSGYLFVASEFGDQNLYQFQSLADDDDEQEWASTDYPQNGDSDDHLPYAFFNPRPLQNLLLVDTLPSMDPVTDARVVNLLGHNSDTPQIYAACGRGARSTFRTLKHGLEVAPIVASPLPGVPTAVWTLKLTDNDEYDSYIVLSFPNGTLVLSIGQTIEEVNDTGFQSSTPTLAVQQLGDAGLLQVHPYGLRHIRAADRVDEWSVPPGCSIVAATTNKRQVVIALSTNELVYFELDPEGSLSEYQEKKSLSGNATCLSIAEVPEGRRRTPYLAVGCDDQTVHIISLEPDSTLATLSLQALTAPPSSICLAEIFDTSIDKNRLTMFLNIGLTNGVLLRTVVDPVDGSLSDTRLRFLGAKPPVVVRVNIHGSPAVMAFSSRSWLLYTYQDLLQTQPIIYDQLEYASTFSASMCPDGLIGISGNTLRIFTIPKLGEKLKADSAPLTYTPRKFISHPYSPLFYILETDHRVYGNKAIERIVQEKEASGSRVDRTLLELPAAEFGRIRAPAGRWASLIRTLDPIANETLSTIELDEDEAAFSLTIAYFPQGQGEPYLVVGTAVETHLIPKSAKEGWLRVYAIKDQGRTLEFLHKTKTDDIPLALAGFQGFLLAGVGKSLRLYEMGKKALLRKCESNAFPTAVVTINVTGARIIVGDMQESTFYCVYRSIPTRQLLVFADDSQPRWLTCVTNVDYETVACGDKFGNIFINRIDQHVSEKVDEDPTGAGILHERGFLMGAANKTNLMAHYNVGSVVTSITKVPLAEGGRDVLVYTTISGAVGALVPFISMDDVDFMQTLEMHMRAQNISLVGRDHLAYRGYYVPVKATIDGDLCEAFNTLPYPKQQSIAADLDRTVGEVLKKLEQMRTSSAF</sequence>
<dbReference type="InterPro" id="IPR018846">
    <property type="entry name" value="Beta-prop_RSE1/DDB1/CPSF1_1st"/>
</dbReference>
<dbReference type="AlphaFoldDB" id="A0AAD9CVQ3"/>
<dbReference type="GO" id="GO:0006397">
    <property type="term" value="P:mRNA processing"/>
    <property type="evidence" value="ECO:0007669"/>
    <property type="project" value="UniProtKB-KW"/>
</dbReference>
<evidence type="ECO:0000259" key="14">
    <source>
        <dbReference type="Pfam" id="PF10433"/>
    </source>
</evidence>
<dbReference type="Pfam" id="PF03178">
    <property type="entry name" value="CPSF_A"/>
    <property type="match status" value="1"/>
</dbReference>
<evidence type="ECO:0000256" key="12">
    <source>
        <dbReference type="ARBA" id="ARBA00068521"/>
    </source>
</evidence>
<evidence type="ECO:0000256" key="4">
    <source>
        <dbReference type="ARBA" id="ARBA00014577"/>
    </source>
</evidence>
<evidence type="ECO:0000256" key="10">
    <source>
        <dbReference type="ARBA" id="ARBA00040134"/>
    </source>
</evidence>
<evidence type="ECO:0000259" key="15">
    <source>
        <dbReference type="Pfam" id="PF23726"/>
    </source>
</evidence>
<keyword evidence="7" id="KW-0508">mRNA splicing</keyword>
<dbReference type="InterPro" id="IPR015943">
    <property type="entry name" value="WD40/YVTN_repeat-like_dom_sf"/>
</dbReference>
<dbReference type="FunFam" id="2.130.10.10:FF:000068">
    <property type="entry name" value="Pre-mRNA-splicing factor rse1, variant"/>
    <property type="match status" value="1"/>
</dbReference>
<evidence type="ECO:0000259" key="13">
    <source>
        <dbReference type="Pfam" id="PF03178"/>
    </source>
</evidence>
<evidence type="ECO:0000313" key="17">
    <source>
        <dbReference type="Proteomes" id="UP001182556"/>
    </source>
</evidence>
<dbReference type="InterPro" id="IPR050358">
    <property type="entry name" value="RSE1/DDB1/CFT1"/>
</dbReference>